<evidence type="ECO:0000313" key="3">
    <source>
        <dbReference type="Proteomes" id="UP001215598"/>
    </source>
</evidence>
<protein>
    <submittedName>
        <fullName evidence="2">Uncharacterized protein</fullName>
    </submittedName>
</protein>
<proteinExistence type="inferred from homology"/>
<evidence type="ECO:0000313" key="2">
    <source>
        <dbReference type="EMBL" id="KAJ7766189.1"/>
    </source>
</evidence>
<dbReference type="GO" id="GO:0043386">
    <property type="term" value="P:mycotoxin biosynthetic process"/>
    <property type="evidence" value="ECO:0007669"/>
    <property type="project" value="InterPro"/>
</dbReference>
<name>A0AAD7NKZ7_9AGAR</name>
<organism evidence="2 3">
    <name type="scientific">Mycena metata</name>
    <dbReference type="NCBI Taxonomy" id="1033252"/>
    <lineage>
        <taxon>Eukaryota</taxon>
        <taxon>Fungi</taxon>
        <taxon>Dikarya</taxon>
        <taxon>Basidiomycota</taxon>
        <taxon>Agaricomycotina</taxon>
        <taxon>Agaricomycetes</taxon>
        <taxon>Agaricomycetidae</taxon>
        <taxon>Agaricales</taxon>
        <taxon>Marasmiineae</taxon>
        <taxon>Mycenaceae</taxon>
        <taxon>Mycena</taxon>
    </lineage>
</organism>
<evidence type="ECO:0000256" key="1">
    <source>
        <dbReference type="ARBA" id="ARBA00035112"/>
    </source>
</evidence>
<gene>
    <name evidence="2" type="ORF">B0H16DRAFT_387731</name>
</gene>
<dbReference type="EMBL" id="JARKIB010000024">
    <property type="protein sequence ID" value="KAJ7766189.1"/>
    <property type="molecule type" value="Genomic_DNA"/>
</dbReference>
<sequence length="113" mass="13579">MRWNASFLSPREHASHCVDWIWHFIVCHSDTSVLVYVHCDLERRESRWQWNSRYNQSPPQTRVPRTCRNFQPIQRCQWGMQNAMLVEYNDMTLKEDDLPIPLKADRMVACVLT</sequence>
<comment type="caution">
    <text evidence="2">The sequence shown here is derived from an EMBL/GenBank/DDBJ whole genome shotgun (WGS) entry which is preliminary data.</text>
</comment>
<dbReference type="Proteomes" id="UP001215598">
    <property type="component" value="Unassembled WGS sequence"/>
</dbReference>
<dbReference type="Pfam" id="PF11807">
    <property type="entry name" value="UstYa"/>
    <property type="match status" value="1"/>
</dbReference>
<reference evidence="2" key="1">
    <citation type="submission" date="2023-03" db="EMBL/GenBank/DDBJ databases">
        <title>Massive genome expansion in bonnet fungi (Mycena s.s.) driven by repeated elements and novel gene families across ecological guilds.</title>
        <authorList>
            <consortium name="Lawrence Berkeley National Laboratory"/>
            <person name="Harder C.B."/>
            <person name="Miyauchi S."/>
            <person name="Viragh M."/>
            <person name="Kuo A."/>
            <person name="Thoen E."/>
            <person name="Andreopoulos B."/>
            <person name="Lu D."/>
            <person name="Skrede I."/>
            <person name="Drula E."/>
            <person name="Henrissat B."/>
            <person name="Morin E."/>
            <person name="Kohler A."/>
            <person name="Barry K."/>
            <person name="LaButti K."/>
            <person name="Morin E."/>
            <person name="Salamov A."/>
            <person name="Lipzen A."/>
            <person name="Mereny Z."/>
            <person name="Hegedus B."/>
            <person name="Baldrian P."/>
            <person name="Stursova M."/>
            <person name="Weitz H."/>
            <person name="Taylor A."/>
            <person name="Grigoriev I.V."/>
            <person name="Nagy L.G."/>
            <person name="Martin F."/>
            <person name="Kauserud H."/>
        </authorList>
    </citation>
    <scope>NUCLEOTIDE SEQUENCE</scope>
    <source>
        <strain evidence="2">CBHHK182m</strain>
    </source>
</reference>
<comment type="similarity">
    <text evidence="1">Belongs to the ustYa family.</text>
</comment>
<accession>A0AAD7NKZ7</accession>
<dbReference type="AlphaFoldDB" id="A0AAD7NKZ7"/>
<keyword evidence="3" id="KW-1185">Reference proteome</keyword>
<dbReference type="InterPro" id="IPR021765">
    <property type="entry name" value="UstYa-like"/>
</dbReference>